<protein>
    <recommendedName>
        <fullName evidence="3">HEAT repeat domain-containing protein</fullName>
    </recommendedName>
</protein>
<gene>
    <name evidence="1" type="ORF">FNK824_LOCUS36037</name>
</gene>
<dbReference type="EMBL" id="CAJOBE010016048">
    <property type="protein sequence ID" value="CAF4196566.1"/>
    <property type="molecule type" value="Genomic_DNA"/>
</dbReference>
<organism evidence="1 2">
    <name type="scientific">Rotaria sordida</name>
    <dbReference type="NCBI Taxonomy" id="392033"/>
    <lineage>
        <taxon>Eukaryota</taxon>
        <taxon>Metazoa</taxon>
        <taxon>Spiralia</taxon>
        <taxon>Gnathifera</taxon>
        <taxon>Rotifera</taxon>
        <taxon>Eurotatoria</taxon>
        <taxon>Bdelloidea</taxon>
        <taxon>Philodinida</taxon>
        <taxon>Philodinidae</taxon>
        <taxon>Rotaria</taxon>
    </lineage>
</organism>
<reference evidence="1" key="1">
    <citation type="submission" date="2021-02" db="EMBL/GenBank/DDBJ databases">
        <authorList>
            <person name="Nowell W R."/>
        </authorList>
    </citation>
    <scope>NUCLEOTIDE SEQUENCE</scope>
</reference>
<comment type="caution">
    <text evidence="1">The sequence shown here is derived from an EMBL/GenBank/DDBJ whole genome shotgun (WGS) entry which is preliminary data.</text>
</comment>
<dbReference type="AlphaFoldDB" id="A0A820B6Z1"/>
<dbReference type="Gene3D" id="1.25.10.10">
    <property type="entry name" value="Leucine-rich Repeat Variant"/>
    <property type="match status" value="1"/>
</dbReference>
<dbReference type="Proteomes" id="UP000663874">
    <property type="component" value="Unassembled WGS sequence"/>
</dbReference>
<name>A0A820B6Z1_9BILA</name>
<evidence type="ECO:0008006" key="3">
    <source>
        <dbReference type="Google" id="ProtNLM"/>
    </source>
</evidence>
<evidence type="ECO:0000313" key="2">
    <source>
        <dbReference type="Proteomes" id="UP000663874"/>
    </source>
</evidence>
<dbReference type="SUPFAM" id="SSF48371">
    <property type="entry name" value="ARM repeat"/>
    <property type="match status" value="1"/>
</dbReference>
<accession>A0A820B6Z1</accession>
<feature type="non-terminal residue" evidence="1">
    <location>
        <position position="49"/>
    </location>
</feature>
<proteinExistence type="predicted"/>
<evidence type="ECO:0000313" key="1">
    <source>
        <dbReference type="EMBL" id="CAF4196566.1"/>
    </source>
</evidence>
<dbReference type="InterPro" id="IPR016024">
    <property type="entry name" value="ARM-type_fold"/>
</dbReference>
<sequence>MGEKAATSEVINRVVSVLGDEDSYVRSSAYDALVKMGEKAATSEVINQL</sequence>
<dbReference type="InterPro" id="IPR011989">
    <property type="entry name" value="ARM-like"/>
</dbReference>